<organism evidence="1 2">
    <name type="scientific">Avena sativa</name>
    <name type="common">Oat</name>
    <dbReference type="NCBI Taxonomy" id="4498"/>
    <lineage>
        <taxon>Eukaryota</taxon>
        <taxon>Viridiplantae</taxon>
        <taxon>Streptophyta</taxon>
        <taxon>Embryophyta</taxon>
        <taxon>Tracheophyta</taxon>
        <taxon>Spermatophyta</taxon>
        <taxon>Magnoliopsida</taxon>
        <taxon>Liliopsida</taxon>
        <taxon>Poales</taxon>
        <taxon>Poaceae</taxon>
        <taxon>BOP clade</taxon>
        <taxon>Pooideae</taxon>
        <taxon>Poodae</taxon>
        <taxon>Poeae</taxon>
        <taxon>Poeae Chloroplast Group 1 (Aveneae type)</taxon>
        <taxon>Aveninae</taxon>
        <taxon>Avena</taxon>
    </lineage>
</organism>
<reference evidence="1" key="2">
    <citation type="submission" date="2025-09" db="UniProtKB">
        <authorList>
            <consortium name="EnsemblPlants"/>
        </authorList>
    </citation>
    <scope>IDENTIFICATION</scope>
</reference>
<reference evidence="1" key="1">
    <citation type="submission" date="2021-05" db="EMBL/GenBank/DDBJ databases">
        <authorList>
            <person name="Scholz U."/>
            <person name="Mascher M."/>
            <person name="Fiebig A."/>
        </authorList>
    </citation>
    <scope>NUCLEOTIDE SEQUENCE [LARGE SCALE GENOMIC DNA]</scope>
</reference>
<proteinExistence type="predicted"/>
<protein>
    <submittedName>
        <fullName evidence="1">Uncharacterized protein</fullName>
    </submittedName>
</protein>
<dbReference type="EnsemblPlants" id="AVESA.00010b.r2.6CG1124110.1">
    <property type="protein sequence ID" value="AVESA.00010b.r2.6CG1124110.1.CDS"/>
    <property type="gene ID" value="AVESA.00010b.r2.6CG1124110"/>
</dbReference>
<accession>A0ACD5Z8M6</accession>
<sequence length="126" mass="13955">MRGRRKGRRTSVHWYNQASPRVSSFAYDAYSKLHQIYSCHTIMAKHTAAPVLLLIACLLAATAQCRIIDGGNAQKTNVPSGSCVYQDDASTCKSDKLCYCCLPSDFCYVTMDVCKSKCKGYLPAQK</sequence>
<evidence type="ECO:0000313" key="1">
    <source>
        <dbReference type="EnsemblPlants" id="AVESA.00010b.r2.6CG1124110.1.CDS"/>
    </source>
</evidence>
<name>A0ACD5Z8M6_AVESA</name>
<keyword evidence="2" id="KW-1185">Reference proteome</keyword>
<evidence type="ECO:0000313" key="2">
    <source>
        <dbReference type="Proteomes" id="UP001732700"/>
    </source>
</evidence>
<dbReference type="Proteomes" id="UP001732700">
    <property type="component" value="Chromosome 6C"/>
</dbReference>